<protein>
    <recommendedName>
        <fullName evidence="3">Phage protein</fullName>
    </recommendedName>
</protein>
<accession>A0A3E3HWJ0</accession>
<proteinExistence type="predicted"/>
<evidence type="ECO:0000313" key="2">
    <source>
        <dbReference type="Proteomes" id="UP000260812"/>
    </source>
</evidence>
<keyword evidence="2" id="KW-1185">Reference proteome</keyword>
<reference evidence="1" key="1">
    <citation type="submission" date="2018-08" db="EMBL/GenBank/DDBJ databases">
        <title>A genome reference for cultivated species of the human gut microbiota.</title>
        <authorList>
            <person name="Zou Y."/>
            <person name="Xue W."/>
            <person name="Luo G."/>
        </authorList>
    </citation>
    <scope>NUCLEOTIDE SEQUENCE [LARGE SCALE GENOMIC DNA]</scope>
    <source>
        <strain evidence="1">TF05-5AC</strain>
    </source>
</reference>
<gene>
    <name evidence="1" type="ORF">DXC51_25850</name>
</gene>
<name>A0A3E3HWJ0_9FIRM</name>
<dbReference type="RefSeq" id="WP_117545715.1">
    <property type="nucleotide sequence ID" value="NZ_QVLV01000029.1"/>
</dbReference>
<dbReference type="Proteomes" id="UP000260812">
    <property type="component" value="Unassembled WGS sequence"/>
</dbReference>
<dbReference type="GeneID" id="97990184"/>
<evidence type="ECO:0008006" key="3">
    <source>
        <dbReference type="Google" id="ProtNLM"/>
    </source>
</evidence>
<comment type="caution">
    <text evidence="1">The sequence shown here is derived from an EMBL/GenBank/DDBJ whole genome shotgun (WGS) entry which is preliminary data.</text>
</comment>
<evidence type="ECO:0000313" key="1">
    <source>
        <dbReference type="EMBL" id="RGE56189.1"/>
    </source>
</evidence>
<dbReference type="EMBL" id="QVLV01000029">
    <property type="protein sequence ID" value="RGE56189.1"/>
    <property type="molecule type" value="Genomic_DNA"/>
</dbReference>
<dbReference type="AlphaFoldDB" id="A0A3E3HWJ0"/>
<sequence>MKDFTQGISIDGEEYMVPLVSIKREAPFLDKTAERTEDGELYRELIGVYYNYTMSFGTINDVDLYMKLYEHLTQPVPFHTFKLPTSRGTYTFTGYISSVTDEIEKILEDTVRFKALTCKFTAKSPARKPG</sequence>
<organism evidence="1 2">
    <name type="scientific">Eisenbergiella massiliensis</name>
    <dbReference type="NCBI Taxonomy" id="1720294"/>
    <lineage>
        <taxon>Bacteria</taxon>
        <taxon>Bacillati</taxon>
        <taxon>Bacillota</taxon>
        <taxon>Clostridia</taxon>
        <taxon>Lachnospirales</taxon>
        <taxon>Lachnospiraceae</taxon>
        <taxon>Eisenbergiella</taxon>
    </lineage>
</organism>